<evidence type="ECO:0000256" key="2">
    <source>
        <dbReference type="SAM" id="SignalP"/>
    </source>
</evidence>
<feature type="chain" id="PRO_5022936511" evidence="2">
    <location>
        <begin position="19"/>
        <end position="75"/>
    </location>
</feature>
<evidence type="ECO:0000256" key="1">
    <source>
        <dbReference type="SAM" id="MobiDB-lite"/>
    </source>
</evidence>
<comment type="caution">
    <text evidence="3">The sequence shown here is derived from an EMBL/GenBank/DDBJ whole genome shotgun (WGS) entry which is preliminary data.</text>
</comment>
<reference evidence="3 4" key="1">
    <citation type="submission" date="2019-05" db="EMBL/GenBank/DDBJ databases">
        <title>Another draft genome of Portunus trituberculatus and its Hox gene families provides insights of decapod evolution.</title>
        <authorList>
            <person name="Jeong J.-H."/>
            <person name="Song I."/>
            <person name="Kim S."/>
            <person name="Choi T."/>
            <person name="Kim D."/>
            <person name="Ryu S."/>
            <person name="Kim W."/>
        </authorList>
    </citation>
    <scope>NUCLEOTIDE SEQUENCE [LARGE SCALE GENOMIC DNA]</scope>
    <source>
        <tissue evidence="3">Muscle</tissue>
    </source>
</reference>
<protein>
    <submittedName>
        <fullName evidence="3">Uncharacterized protein</fullName>
    </submittedName>
</protein>
<accession>A0A5B7H7P9</accession>
<keyword evidence="4" id="KW-1185">Reference proteome</keyword>
<feature type="signal peptide" evidence="2">
    <location>
        <begin position="1"/>
        <end position="18"/>
    </location>
</feature>
<evidence type="ECO:0000313" key="3">
    <source>
        <dbReference type="EMBL" id="MPC64814.1"/>
    </source>
</evidence>
<dbReference type="Proteomes" id="UP000324222">
    <property type="component" value="Unassembled WGS sequence"/>
</dbReference>
<keyword evidence="2" id="KW-0732">Signal</keyword>
<evidence type="ECO:0000313" key="4">
    <source>
        <dbReference type="Proteomes" id="UP000324222"/>
    </source>
</evidence>
<name>A0A5B7H7P9_PORTR</name>
<dbReference type="AlphaFoldDB" id="A0A5B7H7P9"/>
<dbReference type="EMBL" id="VSRR010022618">
    <property type="protein sequence ID" value="MPC64814.1"/>
    <property type="molecule type" value="Genomic_DNA"/>
</dbReference>
<proteinExistence type="predicted"/>
<gene>
    <name evidence="3" type="ORF">E2C01_058935</name>
</gene>
<feature type="region of interest" description="Disordered" evidence="1">
    <location>
        <begin position="53"/>
        <end position="75"/>
    </location>
</feature>
<organism evidence="3 4">
    <name type="scientific">Portunus trituberculatus</name>
    <name type="common">Swimming crab</name>
    <name type="synonym">Neptunus trituberculatus</name>
    <dbReference type="NCBI Taxonomy" id="210409"/>
    <lineage>
        <taxon>Eukaryota</taxon>
        <taxon>Metazoa</taxon>
        <taxon>Ecdysozoa</taxon>
        <taxon>Arthropoda</taxon>
        <taxon>Crustacea</taxon>
        <taxon>Multicrustacea</taxon>
        <taxon>Malacostraca</taxon>
        <taxon>Eumalacostraca</taxon>
        <taxon>Eucarida</taxon>
        <taxon>Decapoda</taxon>
        <taxon>Pleocyemata</taxon>
        <taxon>Brachyura</taxon>
        <taxon>Eubrachyura</taxon>
        <taxon>Portunoidea</taxon>
        <taxon>Portunidae</taxon>
        <taxon>Portuninae</taxon>
        <taxon>Portunus</taxon>
    </lineage>
</organism>
<sequence length="75" mass="8127">MTSAWWPLVMSLTGTLSALPPCLIRPQDLLTPLTKAPLCFHHGLLSVHYSAEGARNEGQPAERERGGLAGETFNL</sequence>